<comment type="cofactor">
    <cofactor evidence="1">
        <name>Zn(2+)</name>
        <dbReference type="ChEBI" id="CHEBI:29105"/>
    </cofactor>
</comment>
<dbReference type="InterPro" id="IPR050361">
    <property type="entry name" value="MPP/UQCRC_Complex"/>
</dbReference>
<proteinExistence type="inferred from homology"/>
<dbReference type="PROSITE" id="PS00143">
    <property type="entry name" value="INSULINASE"/>
    <property type="match status" value="1"/>
</dbReference>
<dbReference type="Proteomes" id="UP001225316">
    <property type="component" value="Unassembled WGS sequence"/>
</dbReference>
<dbReference type="PANTHER" id="PTHR11851:SF49">
    <property type="entry name" value="MITOCHONDRIAL-PROCESSING PEPTIDASE SUBUNIT ALPHA"/>
    <property type="match status" value="1"/>
</dbReference>
<feature type="signal peptide" evidence="4">
    <location>
        <begin position="1"/>
        <end position="22"/>
    </location>
</feature>
<feature type="domain" description="Peptidase M16 N-terminal" evidence="5">
    <location>
        <begin position="60"/>
        <end position="200"/>
    </location>
</feature>
<evidence type="ECO:0000256" key="4">
    <source>
        <dbReference type="SAM" id="SignalP"/>
    </source>
</evidence>
<dbReference type="Pfam" id="PF00675">
    <property type="entry name" value="Peptidase_M16"/>
    <property type="match status" value="2"/>
</dbReference>
<evidence type="ECO:0000256" key="3">
    <source>
        <dbReference type="RuleBase" id="RU004447"/>
    </source>
</evidence>
<evidence type="ECO:0000259" key="5">
    <source>
        <dbReference type="Pfam" id="PF00675"/>
    </source>
</evidence>
<keyword evidence="8" id="KW-1185">Reference proteome</keyword>
<name>A0ABU1AVE1_9BACT</name>
<dbReference type="InterPro" id="IPR011765">
    <property type="entry name" value="Pept_M16_N"/>
</dbReference>
<feature type="domain" description="Peptidase M16 N-terminal" evidence="5">
    <location>
        <begin position="551"/>
        <end position="629"/>
    </location>
</feature>
<organism evidence="7 8">
    <name type="scientific">Thalassobacterium maritimum</name>
    <dbReference type="NCBI Taxonomy" id="3041265"/>
    <lineage>
        <taxon>Bacteria</taxon>
        <taxon>Pseudomonadati</taxon>
        <taxon>Verrucomicrobiota</taxon>
        <taxon>Opitutia</taxon>
        <taxon>Puniceicoccales</taxon>
        <taxon>Coraliomargaritaceae</taxon>
        <taxon>Thalassobacterium</taxon>
    </lineage>
</organism>
<evidence type="ECO:0000313" key="8">
    <source>
        <dbReference type="Proteomes" id="UP001225316"/>
    </source>
</evidence>
<sequence length="1037" mass="114181">MRFLKIPLLFCLATVVSLQASAQKTPQLPAGIEPVQTLDGIEEYRLKSNGLSILLMPNEGLPVATVMVTYKVGSRNEVTGTTGATHILEHMMFKGTERFNSVDGNEYSSQMERIGARSNATTWFDRTNYYATMPSEYVPMTIELEADRMRGLLIRQEDLDSEMTVVRNEYERGENSPVSTLIKELFASAYMAHPYGHPTIGWHSDIENTTPQKLREFYDTFYWPENAVLTVIGGFDKEATLAAIATHYGAVPPAPQPIPSVETTEPEQIGPRRVTIQRAGQVGVVMIGYKVAEGRHEDWAALSVLQQILGADKTGRLYRALEDNGKASATFTYAPQLNDPGLFIFGAYLTPEATHAEVEAIILDEIESLISGGVDKDELARAKSVIHASTVYGRDGPYAIADQINDAIAMGDWSTYIRLPQAIQAVSTDTLQQVAAKYFVEQRSTTGWFVPQVMNSLTAQTNSIAGPRYYRDPALFGPLNHSADADQDAHSNHGSKSESIVDFSSHMQRAQIGGIELIAIDMPIDNVVSFVGSIAAGDSLSPSDAPMRASLTAAMLDKGTTRQDRFQIAEKLDTLGADIGFSSGAQNLNFAGKFLRADAGSVLDILADQLRNPAFDPQVLENLKHRQKAGLLQAIDNPDYRASAQLSRKLYPSDHINYSTPIQELLNDLENTSVEDLASFHKAHYGAESMTLIFTGDIDFEQLKAAVGNAFEGWNAGSKSPPLDTTQLANDEQNERIYIEDKTSVAVRFGYNTKLQRTDDDYLPFMVGNYILGGSFHSRLMTEVRKNRGLTYSIRTGHEGDILTPGNWVLSASFAPSMLNDGLAAAHEVVQKWHDQGVSEEEVRAAIETLTGSYLVGLSTTSSVAGQVHSFMQRGFAPDYIDTYPLRVRQLTAQDVNQAIKKYFDPTKLTEVVAGSLAKQNENTTAPSSEQKQAITVRLDVPDAGWRIQIERIYRTQESIVVLSQLSRAPDTMAAQVISTAADTVHIAPIEDELPLRHYIVGKTWDWGDTGEYNFIESSKVIADALPSGKILFQREK</sequence>
<feature type="domain" description="Peptidase M16 C-terminal" evidence="6">
    <location>
        <begin position="210"/>
        <end position="384"/>
    </location>
</feature>
<dbReference type="Pfam" id="PF05193">
    <property type="entry name" value="Peptidase_M16_C"/>
    <property type="match status" value="2"/>
</dbReference>
<feature type="chain" id="PRO_5046117232" evidence="4">
    <location>
        <begin position="23"/>
        <end position="1037"/>
    </location>
</feature>
<dbReference type="InterPro" id="IPR011249">
    <property type="entry name" value="Metalloenz_LuxS/M16"/>
</dbReference>
<evidence type="ECO:0000256" key="2">
    <source>
        <dbReference type="ARBA" id="ARBA00007261"/>
    </source>
</evidence>
<evidence type="ECO:0000313" key="7">
    <source>
        <dbReference type="EMBL" id="MDQ8208121.1"/>
    </source>
</evidence>
<feature type="domain" description="Peptidase M16 C-terminal" evidence="6">
    <location>
        <begin position="673"/>
        <end position="850"/>
    </location>
</feature>
<dbReference type="InterPro" id="IPR007863">
    <property type="entry name" value="Peptidase_M16_C"/>
</dbReference>
<dbReference type="PANTHER" id="PTHR11851">
    <property type="entry name" value="METALLOPROTEASE"/>
    <property type="match status" value="1"/>
</dbReference>
<dbReference type="InterPro" id="IPR001431">
    <property type="entry name" value="Pept_M16_Zn_BS"/>
</dbReference>
<comment type="caution">
    <text evidence="7">The sequence shown here is derived from an EMBL/GenBank/DDBJ whole genome shotgun (WGS) entry which is preliminary data.</text>
</comment>
<gene>
    <name evidence="7" type="ORF">QEH52_11420</name>
</gene>
<dbReference type="Gene3D" id="3.30.830.10">
    <property type="entry name" value="Metalloenzyme, LuxS/M16 peptidase-like"/>
    <property type="match status" value="4"/>
</dbReference>
<evidence type="ECO:0000259" key="6">
    <source>
        <dbReference type="Pfam" id="PF05193"/>
    </source>
</evidence>
<accession>A0ABU1AVE1</accession>
<dbReference type="RefSeq" id="WP_308950571.1">
    <property type="nucleotide sequence ID" value="NZ_JARXHW010000025.1"/>
</dbReference>
<protein>
    <submittedName>
        <fullName evidence="7">Pitrilysin family protein</fullName>
    </submittedName>
</protein>
<keyword evidence="4" id="KW-0732">Signal</keyword>
<reference evidence="7 8" key="1">
    <citation type="submission" date="2023-04" db="EMBL/GenBank/DDBJ databases">
        <title>A novel bacteria isolated from coastal sediment.</title>
        <authorList>
            <person name="Liu X.-J."/>
            <person name="Du Z.-J."/>
        </authorList>
    </citation>
    <scope>NUCLEOTIDE SEQUENCE [LARGE SCALE GENOMIC DNA]</scope>
    <source>
        <strain evidence="7 8">SDUM461003</strain>
    </source>
</reference>
<comment type="similarity">
    <text evidence="2 3">Belongs to the peptidase M16 family.</text>
</comment>
<dbReference type="SUPFAM" id="SSF63411">
    <property type="entry name" value="LuxS/MPP-like metallohydrolase"/>
    <property type="match status" value="4"/>
</dbReference>
<evidence type="ECO:0000256" key="1">
    <source>
        <dbReference type="ARBA" id="ARBA00001947"/>
    </source>
</evidence>
<dbReference type="EMBL" id="JARXHW010000025">
    <property type="protein sequence ID" value="MDQ8208121.1"/>
    <property type="molecule type" value="Genomic_DNA"/>
</dbReference>